<evidence type="ECO:0000256" key="5">
    <source>
        <dbReference type="SAM" id="MobiDB-lite"/>
    </source>
</evidence>
<evidence type="ECO:0000256" key="4">
    <source>
        <dbReference type="ARBA" id="ARBA00023242"/>
    </source>
</evidence>
<accession>A0A4R0RWK2</accession>
<keyword evidence="4" id="KW-0539">Nucleus</keyword>
<proteinExistence type="inferred from homology"/>
<comment type="caution">
    <text evidence="6">The sequence shown here is derived from an EMBL/GenBank/DDBJ whole genome shotgun (WGS) entry which is preliminary data.</text>
</comment>
<organism evidence="6 7">
    <name type="scientific">Steccherinum ochraceum</name>
    <dbReference type="NCBI Taxonomy" id="92696"/>
    <lineage>
        <taxon>Eukaryota</taxon>
        <taxon>Fungi</taxon>
        <taxon>Dikarya</taxon>
        <taxon>Basidiomycota</taxon>
        <taxon>Agaricomycotina</taxon>
        <taxon>Agaricomycetes</taxon>
        <taxon>Polyporales</taxon>
        <taxon>Steccherinaceae</taxon>
        <taxon>Steccherinum</taxon>
    </lineage>
</organism>
<dbReference type="PANTHER" id="PTHR14577:SF0">
    <property type="entry name" value="NUCLEOLAR PROTEIN 12"/>
    <property type="match status" value="1"/>
</dbReference>
<gene>
    <name evidence="6" type="ORF">EIP91_007399</name>
</gene>
<dbReference type="Proteomes" id="UP000292702">
    <property type="component" value="Unassembled WGS sequence"/>
</dbReference>
<evidence type="ECO:0008006" key="8">
    <source>
        <dbReference type="Google" id="ProtNLM"/>
    </source>
</evidence>
<dbReference type="STRING" id="92696.A0A4R0RWK2"/>
<dbReference type="Pfam" id="PF09805">
    <property type="entry name" value="Nop25"/>
    <property type="match status" value="1"/>
</dbReference>
<feature type="region of interest" description="Disordered" evidence="5">
    <location>
        <begin position="45"/>
        <end position="248"/>
    </location>
</feature>
<feature type="compositionally biased region" description="Basic and acidic residues" evidence="5">
    <location>
        <begin position="50"/>
        <end position="75"/>
    </location>
</feature>
<dbReference type="GO" id="GO:0019843">
    <property type="term" value="F:rRNA binding"/>
    <property type="evidence" value="ECO:0007669"/>
    <property type="project" value="TreeGrafter"/>
</dbReference>
<name>A0A4R0RWK2_9APHY</name>
<evidence type="ECO:0000313" key="7">
    <source>
        <dbReference type="Proteomes" id="UP000292702"/>
    </source>
</evidence>
<dbReference type="OrthoDB" id="551633at2759"/>
<keyword evidence="3" id="KW-0175">Coiled coil</keyword>
<feature type="compositionally biased region" description="Basic and acidic residues" evidence="5">
    <location>
        <begin position="202"/>
        <end position="220"/>
    </location>
</feature>
<dbReference type="InterPro" id="IPR019186">
    <property type="entry name" value="Nucleolar_protein_12"/>
</dbReference>
<reference evidence="6 7" key="1">
    <citation type="submission" date="2018-11" db="EMBL/GenBank/DDBJ databases">
        <title>Genome assembly of Steccherinum ochraceum LE-BIN_3174, the white-rot fungus of the Steccherinaceae family (The Residual Polyporoid clade, Polyporales, Basidiomycota).</title>
        <authorList>
            <person name="Fedorova T.V."/>
            <person name="Glazunova O.A."/>
            <person name="Landesman E.O."/>
            <person name="Moiseenko K.V."/>
            <person name="Psurtseva N.V."/>
            <person name="Savinova O.S."/>
            <person name="Shakhova N.V."/>
            <person name="Tyazhelova T.V."/>
            <person name="Vasina D.V."/>
        </authorList>
    </citation>
    <scope>NUCLEOTIDE SEQUENCE [LARGE SCALE GENOMIC DNA]</scope>
    <source>
        <strain evidence="6 7">LE-BIN_3174</strain>
    </source>
</reference>
<evidence type="ECO:0000256" key="3">
    <source>
        <dbReference type="ARBA" id="ARBA00023054"/>
    </source>
</evidence>
<dbReference type="GO" id="GO:0005730">
    <property type="term" value="C:nucleolus"/>
    <property type="evidence" value="ECO:0007669"/>
    <property type="project" value="UniProtKB-SubCell"/>
</dbReference>
<comment type="similarity">
    <text evidence="2">Belongs to the RRP17 family.</text>
</comment>
<feature type="compositionally biased region" description="Acidic residues" evidence="5">
    <location>
        <begin position="123"/>
        <end position="134"/>
    </location>
</feature>
<feature type="compositionally biased region" description="Basic and acidic residues" evidence="5">
    <location>
        <begin position="83"/>
        <end position="96"/>
    </location>
</feature>
<feature type="compositionally biased region" description="Basic residues" evidence="5">
    <location>
        <begin position="236"/>
        <end position="248"/>
    </location>
</feature>
<keyword evidence="7" id="KW-1185">Reference proteome</keyword>
<sequence length="248" mass="28185">MSSNLAVLTHSQKIVASKKKARRDQVKEVVFDDGARHEFLTGFHKRKVQKKEAAKKKAEEREKQERLDAMQDERSTGQMLAERATENAKQVEKAYREAIAGEASDDDEETVFSPTSKGKDEPMVADEEYEDEEQLATVTVVEDFDPDTIIHGPSKPQAHPIEPSEVDVQQPSVSREKRPIKSHPSRQDSVTAKKSRVRTIRRAKDIKYQTKADRQTERTKQLKRKKEKAELAGGKASRKKVHGRGKRS</sequence>
<evidence type="ECO:0000313" key="6">
    <source>
        <dbReference type="EMBL" id="TCD71652.1"/>
    </source>
</evidence>
<evidence type="ECO:0000256" key="1">
    <source>
        <dbReference type="ARBA" id="ARBA00004604"/>
    </source>
</evidence>
<protein>
    <recommendedName>
        <fullName evidence="8">Ribosomal RNA-processing protein 17</fullName>
    </recommendedName>
</protein>
<comment type="subcellular location">
    <subcellularLocation>
        <location evidence="1">Nucleus</location>
        <location evidence="1">Nucleolus</location>
    </subcellularLocation>
</comment>
<dbReference type="AlphaFoldDB" id="A0A4R0RWK2"/>
<dbReference type="PANTHER" id="PTHR14577">
    <property type="entry name" value="NUCLEOLAR PROTEIN 12"/>
    <property type="match status" value="1"/>
</dbReference>
<dbReference type="EMBL" id="RWJN01000004">
    <property type="protein sequence ID" value="TCD71652.1"/>
    <property type="molecule type" value="Genomic_DNA"/>
</dbReference>
<evidence type="ECO:0000256" key="2">
    <source>
        <dbReference type="ARBA" id="ARBA00007175"/>
    </source>
</evidence>